<sequence length="172" mass="19391">MWQNLQRRGGVIASRRARQQPGMARLKGWSERDTEENEVDDGEQDVVPSGLEETCMFLLDAGFTPKNCWVLRDKLKKIVQIYVSRETRAYRVEVPKSATGFIVLSSERNFELSDGTLTDVLVGDVLLARHPCKLPTDVRKWKAVDKPGLHSLVDVIVLSTKGKRRAADWLAG</sequence>
<comment type="caution">
    <text evidence="4">The sequence shown here is derived from an EMBL/GenBank/DDBJ whole genome shotgun (WGS) entry which is preliminary data.</text>
</comment>
<keyword evidence="5" id="KW-1185">Reference proteome</keyword>
<feature type="compositionally biased region" description="Acidic residues" evidence="2">
    <location>
        <begin position="33"/>
        <end position="44"/>
    </location>
</feature>
<keyword evidence="1" id="KW-0694">RNA-binding</keyword>
<dbReference type="Pfam" id="PF05183">
    <property type="entry name" value="RdRP"/>
    <property type="match status" value="1"/>
</dbReference>
<organism evidence="4 5">
    <name type="scientific">Coprinellus micaceus</name>
    <name type="common">Glistening ink-cap mushroom</name>
    <name type="synonym">Coprinus micaceus</name>
    <dbReference type="NCBI Taxonomy" id="71717"/>
    <lineage>
        <taxon>Eukaryota</taxon>
        <taxon>Fungi</taxon>
        <taxon>Dikarya</taxon>
        <taxon>Basidiomycota</taxon>
        <taxon>Agaricomycotina</taxon>
        <taxon>Agaricomycetes</taxon>
        <taxon>Agaricomycetidae</taxon>
        <taxon>Agaricales</taxon>
        <taxon>Agaricineae</taxon>
        <taxon>Psathyrellaceae</taxon>
        <taxon>Coprinellus</taxon>
    </lineage>
</organism>
<keyword evidence="1" id="KW-0548">Nucleotidyltransferase</keyword>
<reference evidence="4 5" key="1">
    <citation type="journal article" date="2019" name="Nat. Ecol. Evol.">
        <title>Megaphylogeny resolves global patterns of mushroom evolution.</title>
        <authorList>
            <person name="Varga T."/>
            <person name="Krizsan K."/>
            <person name="Foldi C."/>
            <person name="Dima B."/>
            <person name="Sanchez-Garcia M."/>
            <person name="Sanchez-Ramirez S."/>
            <person name="Szollosi G.J."/>
            <person name="Szarkandi J.G."/>
            <person name="Papp V."/>
            <person name="Albert L."/>
            <person name="Andreopoulos W."/>
            <person name="Angelini C."/>
            <person name="Antonin V."/>
            <person name="Barry K.W."/>
            <person name="Bougher N.L."/>
            <person name="Buchanan P."/>
            <person name="Buyck B."/>
            <person name="Bense V."/>
            <person name="Catcheside P."/>
            <person name="Chovatia M."/>
            <person name="Cooper J."/>
            <person name="Damon W."/>
            <person name="Desjardin D."/>
            <person name="Finy P."/>
            <person name="Geml J."/>
            <person name="Haridas S."/>
            <person name="Hughes K."/>
            <person name="Justo A."/>
            <person name="Karasinski D."/>
            <person name="Kautmanova I."/>
            <person name="Kiss B."/>
            <person name="Kocsube S."/>
            <person name="Kotiranta H."/>
            <person name="LaButti K.M."/>
            <person name="Lechner B.E."/>
            <person name="Liimatainen K."/>
            <person name="Lipzen A."/>
            <person name="Lukacs Z."/>
            <person name="Mihaltcheva S."/>
            <person name="Morgado L.N."/>
            <person name="Niskanen T."/>
            <person name="Noordeloos M.E."/>
            <person name="Ohm R.A."/>
            <person name="Ortiz-Santana B."/>
            <person name="Ovrebo C."/>
            <person name="Racz N."/>
            <person name="Riley R."/>
            <person name="Savchenko A."/>
            <person name="Shiryaev A."/>
            <person name="Soop K."/>
            <person name="Spirin V."/>
            <person name="Szebenyi C."/>
            <person name="Tomsovsky M."/>
            <person name="Tulloss R.E."/>
            <person name="Uehling J."/>
            <person name="Grigoriev I.V."/>
            <person name="Vagvolgyi C."/>
            <person name="Papp T."/>
            <person name="Martin F.M."/>
            <person name="Miettinen O."/>
            <person name="Hibbett D.S."/>
            <person name="Nagy L.G."/>
        </authorList>
    </citation>
    <scope>NUCLEOTIDE SEQUENCE [LARGE SCALE GENOMIC DNA]</scope>
    <source>
        <strain evidence="4 5">FP101781</strain>
    </source>
</reference>
<protein>
    <recommendedName>
        <fullName evidence="1">RNA-dependent RNA polymerase</fullName>
        <ecNumber evidence="1">2.7.7.48</ecNumber>
    </recommendedName>
</protein>
<feature type="domain" description="RDRP core" evidence="3">
    <location>
        <begin position="45"/>
        <end position="172"/>
    </location>
</feature>
<dbReference type="Proteomes" id="UP000298030">
    <property type="component" value="Unassembled WGS sequence"/>
</dbReference>
<evidence type="ECO:0000313" key="4">
    <source>
        <dbReference type="EMBL" id="TEB05121.1"/>
    </source>
</evidence>
<keyword evidence="1" id="KW-0808">Transferase</keyword>
<dbReference type="AlphaFoldDB" id="A0A4Y7R8Z1"/>
<keyword evidence="1" id="KW-0696">RNA-directed RNA polymerase</keyword>
<dbReference type="GO" id="GO:0031380">
    <property type="term" value="C:nuclear RNA-directed RNA polymerase complex"/>
    <property type="evidence" value="ECO:0007669"/>
    <property type="project" value="TreeGrafter"/>
</dbReference>
<evidence type="ECO:0000256" key="2">
    <source>
        <dbReference type="SAM" id="MobiDB-lite"/>
    </source>
</evidence>
<accession>A0A4Y7R8Z1</accession>
<comment type="catalytic activity">
    <reaction evidence="1">
        <text>RNA(n) + a ribonucleoside 5'-triphosphate = RNA(n+1) + diphosphate</text>
        <dbReference type="Rhea" id="RHEA:21248"/>
        <dbReference type="Rhea" id="RHEA-COMP:14527"/>
        <dbReference type="Rhea" id="RHEA-COMP:17342"/>
        <dbReference type="ChEBI" id="CHEBI:33019"/>
        <dbReference type="ChEBI" id="CHEBI:61557"/>
        <dbReference type="ChEBI" id="CHEBI:140395"/>
        <dbReference type="EC" id="2.7.7.48"/>
    </reaction>
</comment>
<evidence type="ECO:0000313" key="5">
    <source>
        <dbReference type="Proteomes" id="UP000298030"/>
    </source>
</evidence>
<dbReference type="PANTHER" id="PTHR23079">
    <property type="entry name" value="RNA-DEPENDENT RNA POLYMERASE"/>
    <property type="match status" value="1"/>
</dbReference>
<comment type="similarity">
    <text evidence="1">Belongs to the RdRP family.</text>
</comment>
<dbReference type="EC" id="2.7.7.48" evidence="1"/>
<dbReference type="GO" id="GO:0003968">
    <property type="term" value="F:RNA-directed RNA polymerase activity"/>
    <property type="evidence" value="ECO:0007669"/>
    <property type="project" value="UniProtKB-KW"/>
</dbReference>
<gene>
    <name evidence="4" type="ORF">FA13DRAFT_1723225</name>
</gene>
<evidence type="ECO:0000259" key="3">
    <source>
        <dbReference type="Pfam" id="PF05183"/>
    </source>
</evidence>
<feature type="region of interest" description="Disordered" evidence="2">
    <location>
        <begin position="1"/>
        <end position="45"/>
    </location>
</feature>
<dbReference type="InterPro" id="IPR057596">
    <property type="entry name" value="RDRP_core"/>
</dbReference>
<proteinExistence type="inferred from homology"/>
<evidence type="ECO:0000256" key="1">
    <source>
        <dbReference type="RuleBase" id="RU363098"/>
    </source>
</evidence>
<dbReference type="InterPro" id="IPR007855">
    <property type="entry name" value="RDRP"/>
</dbReference>
<dbReference type="GO" id="GO:0030422">
    <property type="term" value="P:siRNA processing"/>
    <property type="evidence" value="ECO:0007669"/>
    <property type="project" value="TreeGrafter"/>
</dbReference>
<name>A0A4Y7R8Z1_COPMI</name>
<dbReference type="OrthoDB" id="10055769at2759"/>
<dbReference type="STRING" id="71717.A0A4Y7R8Z1"/>
<dbReference type="EMBL" id="QPFP01000617">
    <property type="protein sequence ID" value="TEB05121.1"/>
    <property type="molecule type" value="Genomic_DNA"/>
</dbReference>
<dbReference type="GO" id="GO:0003723">
    <property type="term" value="F:RNA binding"/>
    <property type="evidence" value="ECO:0007669"/>
    <property type="project" value="UniProtKB-KW"/>
</dbReference>
<dbReference type="PANTHER" id="PTHR23079:SF14">
    <property type="entry name" value="RNA-DEPENDENT RNA POLYMERASE"/>
    <property type="match status" value="1"/>
</dbReference>
<feature type="non-terminal residue" evidence="4">
    <location>
        <position position="172"/>
    </location>
</feature>